<keyword evidence="2" id="KW-1185">Reference proteome</keyword>
<dbReference type="Proteomes" id="UP000789405">
    <property type="component" value="Unassembled WGS sequence"/>
</dbReference>
<comment type="caution">
    <text evidence="1">The sequence shown here is derived from an EMBL/GenBank/DDBJ whole genome shotgun (WGS) entry which is preliminary data.</text>
</comment>
<name>A0A9N9KBM9_9GLOM</name>
<proteinExistence type="predicted"/>
<gene>
    <name evidence="1" type="ORF">DERYTH_LOCUS26767</name>
</gene>
<evidence type="ECO:0000313" key="1">
    <source>
        <dbReference type="EMBL" id="CAG8819362.1"/>
    </source>
</evidence>
<evidence type="ECO:0000313" key="2">
    <source>
        <dbReference type="Proteomes" id="UP000789405"/>
    </source>
</evidence>
<feature type="non-terminal residue" evidence="1">
    <location>
        <position position="81"/>
    </location>
</feature>
<dbReference type="EMBL" id="CAJVPY010057850">
    <property type="protein sequence ID" value="CAG8819362.1"/>
    <property type="molecule type" value="Genomic_DNA"/>
</dbReference>
<sequence>YVELNLNGLLVRLQNVESKKPKLFQYLDSIVCACDEFLITHNEYCQLAAIISDIECKYKVAEHWQEITRIMNSMIPVNIVQ</sequence>
<accession>A0A9N9KBM9</accession>
<feature type="non-terminal residue" evidence="1">
    <location>
        <position position="1"/>
    </location>
</feature>
<reference evidence="1" key="1">
    <citation type="submission" date="2021-06" db="EMBL/GenBank/DDBJ databases">
        <authorList>
            <person name="Kallberg Y."/>
            <person name="Tangrot J."/>
            <person name="Rosling A."/>
        </authorList>
    </citation>
    <scope>NUCLEOTIDE SEQUENCE</scope>
    <source>
        <strain evidence="1">MA453B</strain>
    </source>
</reference>
<organism evidence="1 2">
    <name type="scientific">Dentiscutata erythropus</name>
    <dbReference type="NCBI Taxonomy" id="1348616"/>
    <lineage>
        <taxon>Eukaryota</taxon>
        <taxon>Fungi</taxon>
        <taxon>Fungi incertae sedis</taxon>
        <taxon>Mucoromycota</taxon>
        <taxon>Glomeromycotina</taxon>
        <taxon>Glomeromycetes</taxon>
        <taxon>Diversisporales</taxon>
        <taxon>Gigasporaceae</taxon>
        <taxon>Dentiscutata</taxon>
    </lineage>
</organism>
<dbReference type="AlphaFoldDB" id="A0A9N9KBM9"/>
<protein>
    <submittedName>
        <fullName evidence="1">4931_t:CDS:1</fullName>
    </submittedName>
</protein>
<dbReference type="OrthoDB" id="2432793at2759"/>